<dbReference type="AlphaFoldDB" id="A0A0N5CQ26"/>
<dbReference type="EMBL" id="UYYF01000453">
    <property type="protein sequence ID" value="VDM98221.1"/>
    <property type="molecule type" value="Genomic_DNA"/>
</dbReference>
<sequence length="336" mass="37474">MWNQVLISIFTAFISATSCQNAESQDDGITTLPHASEGTSLFVGQNFLPVQTIAPRERGFPFPAIKPARELSSHNFQQIHRIPLPSRTPFATSSLDSLGMENSTHDSTELSTISIPQHFHNSTRIRSEKFDSADVSVSETMLIINESDNAMKSIENLTNITTNPSRDIDGTEEDKLIAEAVEIDPFAVESSSQSTSTDQFRIFRNDSESRIDQWINLPANNTFVDTLNTTAERVTLEEDSSAIQQSTIPVFELKSESEQQPELVTLINDSSVITSGTMSVQHKMISTDEDSSGKELEKNTSKILIEDAEGSLLKNSQTKNDQKRFSFTFHKKWHQP</sequence>
<proteinExistence type="predicted"/>
<evidence type="ECO:0000256" key="1">
    <source>
        <dbReference type="SAM" id="SignalP"/>
    </source>
</evidence>
<gene>
    <name evidence="2" type="ORF">TCLT_LOCUS2327</name>
</gene>
<accession>A0A0N5CQ26</accession>
<dbReference type="Proteomes" id="UP000276776">
    <property type="component" value="Unassembled WGS sequence"/>
</dbReference>
<reference evidence="2 3" key="2">
    <citation type="submission" date="2018-11" db="EMBL/GenBank/DDBJ databases">
        <authorList>
            <consortium name="Pathogen Informatics"/>
        </authorList>
    </citation>
    <scope>NUCLEOTIDE SEQUENCE [LARGE SCALE GENOMIC DNA]</scope>
</reference>
<feature type="chain" id="PRO_5043126321" evidence="1">
    <location>
        <begin position="20"/>
        <end position="336"/>
    </location>
</feature>
<keyword evidence="1" id="KW-0732">Signal</keyword>
<evidence type="ECO:0000313" key="2">
    <source>
        <dbReference type="EMBL" id="VDM98221.1"/>
    </source>
</evidence>
<evidence type="ECO:0000313" key="3">
    <source>
        <dbReference type="Proteomes" id="UP000276776"/>
    </source>
</evidence>
<protein>
    <submittedName>
        <fullName evidence="2 4">Uncharacterized protein</fullName>
    </submittedName>
</protein>
<dbReference type="WBParaSite" id="TCLT_0000232601-mRNA-1">
    <property type="protein sequence ID" value="TCLT_0000232601-mRNA-1"/>
    <property type="gene ID" value="TCLT_0000232601"/>
</dbReference>
<organism evidence="4">
    <name type="scientific">Thelazia callipaeda</name>
    <name type="common">Oriental eyeworm</name>
    <name type="synonym">Parasitic nematode</name>
    <dbReference type="NCBI Taxonomy" id="103827"/>
    <lineage>
        <taxon>Eukaryota</taxon>
        <taxon>Metazoa</taxon>
        <taxon>Ecdysozoa</taxon>
        <taxon>Nematoda</taxon>
        <taxon>Chromadorea</taxon>
        <taxon>Rhabditida</taxon>
        <taxon>Spirurina</taxon>
        <taxon>Spiruromorpha</taxon>
        <taxon>Thelazioidea</taxon>
        <taxon>Thelaziidae</taxon>
        <taxon>Thelazia</taxon>
    </lineage>
</organism>
<name>A0A0N5CQ26_THECL</name>
<evidence type="ECO:0000313" key="4">
    <source>
        <dbReference type="WBParaSite" id="TCLT_0000232601-mRNA-1"/>
    </source>
</evidence>
<feature type="signal peptide" evidence="1">
    <location>
        <begin position="1"/>
        <end position="19"/>
    </location>
</feature>
<reference evidence="4" key="1">
    <citation type="submission" date="2017-02" db="UniProtKB">
        <authorList>
            <consortium name="WormBaseParasite"/>
        </authorList>
    </citation>
    <scope>IDENTIFICATION</scope>
</reference>
<keyword evidence="3" id="KW-1185">Reference proteome</keyword>